<dbReference type="AlphaFoldDB" id="T0GE82"/>
<dbReference type="EMBL" id="ATIB01000082">
    <property type="protein sequence ID" value="EQA98327.1"/>
    <property type="molecule type" value="Genomic_DNA"/>
</dbReference>
<comment type="caution">
    <text evidence="1">The sequence shown here is derived from an EMBL/GenBank/DDBJ whole genome shotgun (WGS) entry which is preliminary data.</text>
</comment>
<sequence length="80" mass="9062">MRGVLGGRVQRTLDHLSYLRVRYCSWPTRTIFVSQSFNASLHEPAAPFANRVLVNAQAFGDFLALQPFCTKQDHPASIRE</sequence>
<keyword evidence="2" id="KW-1185">Reference proteome</keyword>
<protein>
    <submittedName>
        <fullName evidence="1">Uncharacterized protein</fullName>
    </submittedName>
</protein>
<dbReference type="Proteomes" id="UP000015524">
    <property type="component" value="Unassembled WGS sequence"/>
</dbReference>
<name>T0GE82_9SPHN</name>
<accession>T0GE82</accession>
<evidence type="ECO:0000313" key="1">
    <source>
        <dbReference type="EMBL" id="EQA98327.1"/>
    </source>
</evidence>
<organism evidence="1 2">
    <name type="scientific">Sphingobium baderi LL03</name>
    <dbReference type="NCBI Taxonomy" id="1114964"/>
    <lineage>
        <taxon>Bacteria</taxon>
        <taxon>Pseudomonadati</taxon>
        <taxon>Pseudomonadota</taxon>
        <taxon>Alphaproteobacteria</taxon>
        <taxon>Sphingomonadales</taxon>
        <taxon>Sphingomonadaceae</taxon>
        <taxon>Sphingobium</taxon>
    </lineage>
</organism>
<evidence type="ECO:0000313" key="2">
    <source>
        <dbReference type="Proteomes" id="UP000015524"/>
    </source>
</evidence>
<proteinExistence type="predicted"/>
<reference evidence="1 2" key="1">
    <citation type="journal article" date="2013" name="Genome Announc.">
        <title>Draft Genome Sequence of a Hexachlorocyclohexane-Degrading Bacterium, Sphingobium baderi Strain LL03T.</title>
        <authorList>
            <person name="Kaur J."/>
            <person name="Verma H."/>
            <person name="Tripathi C."/>
            <person name="Khurana J.P."/>
            <person name="Lal R."/>
        </authorList>
    </citation>
    <scope>NUCLEOTIDE SEQUENCE [LARGE SCALE GENOMIC DNA]</scope>
    <source>
        <strain evidence="1 2">LL03</strain>
    </source>
</reference>
<gene>
    <name evidence="1" type="ORF">L485_18180</name>
</gene>